<evidence type="ECO:0000256" key="1">
    <source>
        <dbReference type="SAM" id="MobiDB-lite"/>
    </source>
</evidence>
<comment type="caution">
    <text evidence="2">The sequence shown here is derived from an EMBL/GenBank/DDBJ whole genome shotgun (WGS) entry which is preliminary data.</text>
</comment>
<evidence type="ECO:0000313" key="3">
    <source>
        <dbReference type="Proteomes" id="UP001165205"/>
    </source>
</evidence>
<feature type="region of interest" description="Disordered" evidence="1">
    <location>
        <begin position="1"/>
        <end position="41"/>
    </location>
</feature>
<organism evidence="2 3">
    <name type="scientific">Aspergillus oryzae</name>
    <name type="common">Yellow koji mold</name>
    <dbReference type="NCBI Taxonomy" id="5062"/>
    <lineage>
        <taxon>Eukaryota</taxon>
        <taxon>Fungi</taxon>
        <taxon>Dikarya</taxon>
        <taxon>Ascomycota</taxon>
        <taxon>Pezizomycotina</taxon>
        <taxon>Eurotiomycetes</taxon>
        <taxon>Eurotiomycetidae</taxon>
        <taxon>Eurotiales</taxon>
        <taxon>Aspergillaceae</taxon>
        <taxon>Aspergillus</taxon>
        <taxon>Aspergillus subgen. Circumdati</taxon>
    </lineage>
</organism>
<feature type="region of interest" description="Disordered" evidence="1">
    <location>
        <begin position="100"/>
        <end position="121"/>
    </location>
</feature>
<sequence>MVFKPFKPPLIRKNTQASNTKPDLPIDTLDNHGPPAKRPRLHQECTVDSAGPSMRTERKPLVQVSNTCESGDDNVKDESAGERYFNVLWYDLVTTVFLKDEREGQGPKDKKADSFQAETYH</sequence>
<name>A0AAN4YEI9_ASPOZ</name>
<evidence type="ECO:0000313" key="2">
    <source>
        <dbReference type="EMBL" id="GMG25404.1"/>
    </source>
</evidence>
<proteinExistence type="predicted"/>
<protein>
    <submittedName>
        <fullName evidence="2">Unnamed protein product</fullName>
    </submittedName>
</protein>
<gene>
    <name evidence="2" type="ORF">Aory04_000245500</name>
</gene>
<dbReference type="AlphaFoldDB" id="A0AAN4YEI9"/>
<reference evidence="2" key="1">
    <citation type="submission" date="2023-04" db="EMBL/GenBank/DDBJ databases">
        <title>Aspergillus oryzae NBRC 4228.</title>
        <authorList>
            <person name="Ichikawa N."/>
            <person name="Sato H."/>
            <person name="Tonouchi N."/>
        </authorList>
    </citation>
    <scope>NUCLEOTIDE SEQUENCE</scope>
    <source>
        <strain evidence="2">NBRC 4228</strain>
    </source>
</reference>
<accession>A0AAN4YEI9</accession>
<dbReference type="Proteomes" id="UP001165205">
    <property type="component" value="Unassembled WGS sequence"/>
</dbReference>
<dbReference type="EMBL" id="BSYA01000018">
    <property type="protein sequence ID" value="GMG25404.1"/>
    <property type="molecule type" value="Genomic_DNA"/>
</dbReference>
<feature type="compositionally biased region" description="Basic and acidic residues" evidence="1">
    <location>
        <begin position="100"/>
        <end position="113"/>
    </location>
</feature>